<dbReference type="Pfam" id="PF02518">
    <property type="entry name" value="HATPase_c"/>
    <property type="match status" value="1"/>
</dbReference>
<dbReference type="PRINTS" id="PR00344">
    <property type="entry name" value="BCTRLSENSOR"/>
</dbReference>
<dbReference type="SMART" id="SM00388">
    <property type="entry name" value="HisKA"/>
    <property type="match status" value="1"/>
</dbReference>
<dbReference type="SMART" id="SM00387">
    <property type="entry name" value="HATPase_c"/>
    <property type="match status" value="1"/>
</dbReference>
<dbReference type="Proteomes" id="UP001150259">
    <property type="component" value="Unassembled WGS sequence"/>
</dbReference>
<keyword evidence="13" id="KW-0547">Nucleotide-binding</keyword>
<keyword evidence="9" id="KW-0902">Two-component regulatory system</keyword>
<evidence type="ECO:0000256" key="5">
    <source>
        <dbReference type="ARBA" id="ARBA00022679"/>
    </source>
</evidence>
<evidence type="ECO:0000256" key="8">
    <source>
        <dbReference type="ARBA" id="ARBA00022989"/>
    </source>
</evidence>
<dbReference type="PROSITE" id="PS50885">
    <property type="entry name" value="HAMP"/>
    <property type="match status" value="1"/>
</dbReference>
<reference evidence="13 14" key="1">
    <citation type="submission" date="2022-11" db="EMBL/GenBank/DDBJ databases">
        <title>Anaerobic phenanthrene biodegradation by a DNRA strain PheN6.</title>
        <authorList>
            <person name="Zhang Z."/>
        </authorList>
    </citation>
    <scope>NUCLEOTIDE SEQUENCE [LARGE SCALE GENOMIC DNA]</scope>
    <source>
        <strain evidence="13 14">PheN6</strain>
    </source>
</reference>
<dbReference type="PANTHER" id="PTHR43547">
    <property type="entry name" value="TWO-COMPONENT HISTIDINE KINASE"/>
    <property type="match status" value="1"/>
</dbReference>
<organism evidence="13 14">
    <name type="scientific">Intrasporangium calvum</name>
    <dbReference type="NCBI Taxonomy" id="53358"/>
    <lineage>
        <taxon>Bacteria</taxon>
        <taxon>Bacillati</taxon>
        <taxon>Actinomycetota</taxon>
        <taxon>Actinomycetes</taxon>
        <taxon>Micrococcales</taxon>
        <taxon>Intrasporangiaceae</taxon>
        <taxon>Intrasporangium</taxon>
    </lineage>
</organism>
<evidence type="ECO:0000256" key="9">
    <source>
        <dbReference type="ARBA" id="ARBA00023012"/>
    </source>
</evidence>
<dbReference type="Gene3D" id="3.30.565.10">
    <property type="entry name" value="Histidine kinase-like ATPase, C-terminal domain"/>
    <property type="match status" value="1"/>
</dbReference>
<keyword evidence="8 10" id="KW-1133">Transmembrane helix</keyword>
<dbReference type="EC" id="2.7.13.3" evidence="3"/>
<dbReference type="InterPro" id="IPR036097">
    <property type="entry name" value="HisK_dim/P_sf"/>
</dbReference>
<proteinExistence type="predicted"/>
<dbReference type="InterPro" id="IPR003660">
    <property type="entry name" value="HAMP_dom"/>
</dbReference>
<dbReference type="SUPFAM" id="SSF55874">
    <property type="entry name" value="ATPase domain of HSP90 chaperone/DNA topoisomerase II/histidine kinase"/>
    <property type="match status" value="1"/>
</dbReference>
<dbReference type="InterPro" id="IPR005467">
    <property type="entry name" value="His_kinase_dom"/>
</dbReference>
<dbReference type="Pfam" id="PF00512">
    <property type="entry name" value="HisKA"/>
    <property type="match status" value="1"/>
</dbReference>
<dbReference type="RefSeq" id="WP_272462551.1">
    <property type="nucleotide sequence ID" value="NZ_JAPFQL010000048.1"/>
</dbReference>
<evidence type="ECO:0000259" key="12">
    <source>
        <dbReference type="PROSITE" id="PS50885"/>
    </source>
</evidence>
<evidence type="ECO:0000256" key="6">
    <source>
        <dbReference type="ARBA" id="ARBA00022692"/>
    </source>
</evidence>
<dbReference type="CDD" id="cd06225">
    <property type="entry name" value="HAMP"/>
    <property type="match status" value="1"/>
</dbReference>
<dbReference type="InterPro" id="IPR003594">
    <property type="entry name" value="HATPase_dom"/>
</dbReference>
<sequence length="370" mass="39571">MLAQVLVLAASILTAGLVALLVGPSLFHQHLLASGHTDSSPELVHIERAYRDASVVSLGVALIIALACAAAVTWYVTRRLQAPLTALTQAATEISRGHFEARVSEWGSGPELDTLGAAFNLMASQLEQTEDTRRRLLSDLAHEMRTPITTLKLSTEGLRTGVRAWDEHTDRVMTDATERLAQLSADMDDVSRAEEGRLALELDAVPVGDLVWSAGEGQREAYARRGVNLVADAQSAPGATVQVDRRRMGQVLDNLLGNALRHTPSGGSVRLYARQTSNEVEIVVADNGEGITPEQLPHVFERFYRGDSARDRDRSGSGIGLTISRAIVDAHGGGLTASSSGPGRGATFTVALPLRTTSLLKRSATARTET</sequence>
<evidence type="ECO:0000256" key="10">
    <source>
        <dbReference type="SAM" id="Phobius"/>
    </source>
</evidence>
<feature type="domain" description="HAMP" evidence="12">
    <location>
        <begin position="78"/>
        <end position="131"/>
    </location>
</feature>
<keyword evidence="10" id="KW-0472">Membrane</keyword>
<dbReference type="InterPro" id="IPR004358">
    <property type="entry name" value="Sig_transdc_His_kin-like_C"/>
</dbReference>
<evidence type="ECO:0000256" key="2">
    <source>
        <dbReference type="ARBA" id="ARBA00004236"/>
    </source>
</evidence>
<protein>
    <recommendedName>
        <fullName evidence="3">histidine kinase</fullName>
        <ecNumber evidence="3">2.7.13.3</ecNumber>
    </recommendedName>
</protein>
<keyword evidence="13" id="KW-0067">ATP-binding</keyword>
<dbReference type="SUPFAM" id="SSF158472">
    <property type="entry name" value="HAMP domain-like"/>
    <property type="match status" value="1"/>
</dbReference>
<evidence type="ECO:0000256" key="3">
    <source>
        <dbReference type="ARBA" id="ARBA00012438"/>
    </source>
</evidence>
<evidence type="ECO:0000313" key="14">
    <source>
        <dbReference type="Proteomes" id="UP001150259"/>
    </source>
</evidence>
<keyword evidence="4" id="KW-0597">Phosphoprotein</keyword>
<keyword evidence="6 10" id="KW-0812">Transmembrane</keyword>
<dbReference type="GO" id="GO:0005524">
    <property type="term" value="F:ATP binding"/>
    <property type="evidence" value="ECO:0007669"/>
    <property type="project" value="UniProtKB-KW"/>
</dbReference>
<comment type="catalytic activity">
    <reaction evidence="1">
        <text>ATP + protein L-histidine = ADP + protein N-phospho-L-histidine.</text>
        <dbReference type="EC" id="2.7.13.3"/>
    </reaction>
</comment>
<evidence type="ECO:0000259" key="11">
    <source>
        <dbReference type="PROSITE" id="PS50109"/>
    </source>
</evidence>
<dbReference type="Gene3D" id="6.10.340.10">
    <property type="match status" value="1"/>
</dbReference>
<dbReference type="PROSITE" id="PS50109">
    <property type="entry name" value="HIS_KIN"/>
    <property type="match status" value="1"/>
</dbReference>
<keyword evidence="7" id="KW-0418">Kinase</keyword>
<dbReference type="InterPro" id="IPR003661">
    <property type="entry name" value="HisK_dim/P_dom"/>
</dbReference>
<evidence type="ECO:0000313" key="13">
    <source>
        <dbReference type="EMBL" id="MDC5697976.1"/>
    </source>
</evidence>
<feature type="domain" description="Histidine kinase" evidence="11">
    <location>
        <begin position="139"/>
        <end position="356"/>
    </location>
</feature>
<dbReference type="PANTHER" id="PTHR43547:SF2">
    <property type="entry name" value="HYBRID SIGNAL TRANSDUCTION HISTIDINE KINASE C"/>
    <property type="match status" value="1"/>
</dbReference>
<dbReference type="CDD" id="cd00075">
    <property type="entry name" value="HATPase"/>
    <property type="match status" value="1"/>
</dbReference>
<evidence type="ECO:0000256" key="1">
    <source>
        <dbReference type="ARBA" id="ARBA00000085"/>
    </source>
</evidence>
<dbReference type="Pfam" id="PF00672">
    <property type="entry name" value="HAMP"/>
    <property type="match status" value="1"/>
</dbReference>
<accession>A0ABT5GJ24</accession>
<keyword evidence="14" id="KW-1185">Reference proteome</keyword>
<dbReference type="CDD" id="cd00082">
    <property type="entry name" value="HisKA"/>
    <property type="match status" value="1"/>
</dbReference>
<keyword evidence="5" id="KW-0808">Transferase</keyword>
<comment type="subcellular location">
    <subcellularLocation>
        <location evidence="2">Cell membrane</location>
    </subcellularLocation>
</comment>
<dbReference type="EMBL" id="JAPFQL010000048">
    <property type="protein sequence ID" value="MDC5697976.1"/>
    <property type="molecule type" value="Genomic_DNA"/>
</dbReference>
<name>A0ABT5GJ24_9MICO</name>
<comment type="caution">
    <text evidence="13">The sequence shown here is derived from an EMBL/GenBank/DDBJ whole genome shotgun (WGS) entry which is preliminary data.</text>
</comment>
<dbReference type="SMART" id="SM00304">
    <property type="entry name" value="HAMP"/>
    <property type="match status" value="1"/>
</dbReference>
<dbReference type="InterPro" id="IPR036890">
    <property type="entry name" value="HATPase_C_sf"/>
</dbReference>
<dbReference type="Gene3D" id="1.10.287.130">
    <property type="match status" value="1"/>
</dbReference>
<evidence type="ECO:0000256" key="4">
    <source>
        <dbReference type="ARBA" id="ARBA00022553"/>
    </source>
</evidence>
<feature type="transmembrane region" description="Helical" evidence="10">
    <location>
        <begin position="53"/>
        <end position="76"/>
    </location>
</feature>
<evidence type="ECO:0000256" key="7">
    <source>
        <dbReference type="ARBA" id="ARBA00022777"/>
    </source>
</evidence>
<dbReference type="SUPFAM" id="SSF47384">
    <property type="entry name" value="Homodimeric domain of signal transducing histidine kinase"/>
    <property type="match status" value="1"/>
</dbReference>
<gene>
    <name evidence="13" type="ORF">OO014_11965</name>
</gene>